<name>A0A4Y6A967_BACVZ</name>
<evidence type="ECO:0000313" key="2">
    <source>
        <dbReference type="EMBL" id="QDE58029.1"/>
    </source>
</evidence>
<dbReference type="Gene3D" id="3.40.50.1820">
    <property type="entry name" value="alpha/beta hydrolase"/>
    <property type="match status" value="1"/>
</dbReference>
<dbReference type="EMBL" id="CP000560">
    <property type="protein sequence ID" value="QDE58029.1"/>
    <property type="molecule type" value="Genomic_DNA"/>
</dbReference>
<reference evidence="2 3" key="1">
    <citation type="journal article" date="2007" name="Nat. Biotechnol.">
        <title>Comparative analysis of the complete genome sequence of the plant growth-promoting bacterium Bacillus amyloliquefaciens FZB42.</title>
        <authorList>
            <person name="Chen X.H."/>
            <person name="Koumoutsi A."/>
            <person name="Scholz R."/>
            <person name="Eisenreich A."/>
            <person name="Schneider K."/>
            <person name="Heinemeyer I."/>
            <person name="Morgenstern B."/>
            <person name="Voss B."/>
            <person name="Hess W.R."/>
            <person name="Reva O."/>
            <person name="Junge H."/>
            <person name="Voigt B."/>
            <person name="Jungblut P.R."/>
            <person name="Vater J."/>
            <person name="Sussmuth R."/>
            <person name="Liesegang H."/>
            <person name="Strittmatter A."/>
            <person name="Gottschalk G."/>
            <person name="Borriss R."/>
        </authorList>
    </citation>
    <scope>NUCLEOTIDE SEQUENCE [LARGE SCALE GENOMIC DNA]</scope>
    <source>
        <strain evidence="3">DSM 23117 / BGSC 10A6 / LMG 26770 / FZB42</strain>
    </source>
</reference>
<keyword evidence="3" id="KW-1185">Reference proteome</keyword>
<dbReference type="InterPro" id="IPR001031">
    <property type="entry name" value="Thioesterase"/>
</dbReference>
<feature type="domain" description="Thioesterase" evidence="1">
    <location>
        <begin position="7"/>
        <end position="54"/>
    </location>
</feature>
<organism evidence="2 3">
    <name type="scientific">Bacillus velezensis (strain DSM 23117 / BGSC 10A6 / LMG 26770 / FZB42)</name>
    <name type="common">Bacillus amyloliquefaciens subsp. plantarum</name>
    <dbReference type="NCBI Taxonomy" id="326423"/>
    <lineage>
        <taxon>Bacteria</taxon>
        <taxon>Bacillati</taxon>
        <taxon>Bacillota</taxon>
        <taxon>Bacilli</taxon>
        <taxon>Bacillales</taxon>
        <taxon>Bacillaceae</taxon>
        <taxon>Bacillus</taxon>
        <taxon>Bacillus amyloliquefaciens group</taxon>
    </lineage>
</organism>
<dbReference type="Pfam" id="PF00975">
    <property type="entry name" value="Thioesterase"/>
    <property type="match status" value="1"/>
</dbReference>
<proteinExistence type="predicted"/>
<dbReference type="InterPro" id="IPR029058">
    <property type="entry name" value="AB_hydrolase_fold"/>
</dbReference>
<gene>
    <name evidence="2" type="ORF">RBAM_38200</name>
</gene>
<protein>
    <recommendedName>
        <fullName evidence="1">Thioesterase domain-containing protein</fullName>
    </recommendedName>
</protein>
<evidence type="ECO:0000313" key="3">
    <source>
        <dbReference type="Proteomes" id="UP000001120"/>
    </source>
</evidence>
<dbReference type="Proteomes" id="UP000001120">
    <property type="component" value="Chromosome"/>
</dbReference>
<dbReference type="AlphaFoldDB" id="A0A4Y6A967"/>
<sequence length="83" mass="9675">MRIYIIIKNNITEPFAIFEHSMGGLLTYELCHKFQNEGNPALVHICLRRKAPQLKGRKRLIHIFLKHEFISDILKLDGTGNLF</sequence>
<accession>A0A4Y6A967</accession>
<evidence type="ECO:0000259" key="1">
    <source>
        <dbReference type="Pfam" id="PF00975"/>
    </source>
</evidence>
<dbReference type="KEGG" id="bay:RBAM_38200"/>